<dbReference type="AlphaFoldDB" id="A0A3M8R105"/>
<dbReference type="OrthoDB" id="5296816at2"/>
<comment type="caution">
    <text evidence="1">The sequence shown here is derived from an EMBL/GenBank/DDBJ whole genome shotgun (WGS) entry which is preliminary data.</text>
</comment>
<proteinExistence type="predicted"/>
<evidence type="ECO:0000313" key="1">
    <source>
        <dbReference type="EMBL" id="RNF62229.1"/>
    </source>
</evidence>
<gene>
    <name evidence="1" type="ORF">EC580_07475</name>
</gene>
<dbReference type="RefSeq" id="WP_123103697.1">
    <property type="nucleotide sequence ID" value="NZ_CP127527.1"/>
</dbReference>
<sequence length="160" mass="18456">MFKDDSTYSVNPDLHHDIFVVEKNAPVIRRIEHYLARLQLSDAQRLWIRGQVLARMNAPAEKEALYGLAFATVQTALATLADGDEMDGRLDLWAGMEGQREEGEKRARWLQRQMQPPLLRQPMASRPLNRSLWAACLRFLDLLAFRRHTAAVRRALQGEY</sequence>
<dbReference type="EMBL" id="RIZI01000163">
    <property type="protein sequence ID" value="RNF62229.1"/>
    <property type="molecule type" value="Genomic_DNA"/>
</dbReference>
<protein>
    <submittedName>
        <fullName evidence="1">Uncharacterized protein</fullName>
    </submittedName>
</protein>
<reference evidence="1" key="1">
    <citation type="submission" date="2018-10" db="EMBL/GenBank/DDBJ databases">
        <title>Acidithiobacillus sulfuriphilus sp. nov.: an extremely acidophilic sulfur-oxidizing chemolithotroph isolated from a neutral pH environment.</title>
        <authorList>
            <person name="Falagan C."/>
            <person name="Moya-Beltran A."/>
            <person name="Quatrini R."/>
            <person name="Johnson D.B."/>
        </authorList>
    </citation>
    <scope>NUCLEOTIDE SEQUENCE [LARGE SCALE GENOMIC DNA]</scope>
    <source>
        <strain evidence="1">CJ-2</strain>
    </source>
</reference>
<organism evidence="1">
    <name type="scientific">Acidithiobacillus sulfuriphilus</name>
    <dbReference type="NCBI Taxonomy" id="1867749"/>
    <lineage>
        <taxon>Bacteria</taxon>
        <taxon>Pseudomonadati</taxon>
        <taxon>Pseudomonadota</taxon>
        <taxon>Acidithiobacillia</taxon>
        <taxon>Acidithiobacillales</taxon>
        <taxon>Acidithiobacillaceae</taxon>
        <taxon>Acidithiobacillus</taxon>
    </lineage>
</organism>
<name>A0A3M8R105_9PROT</name>
<accession>A0A3M8R105</accession>